<dbReference type="EMBL" id="OW240913">
    <property type="protein sequence ID" value="CAH2250909.1"/>
    <property type="molecule type" value="Genomic_DNA"/>
</dbReference>
<proteinExistence type="predicted"/>
<feature type="region of interest" description="Disordered" evidence="1">
    <location>
        <begin position="1"/>
        <end position="63"/>
    </location>
</feature>
<feature type="compositionally biased region" description="Basic and acidic residues" evidence="1">
    <location>
        <begin position="32"/>
        <end position="44"/>
    </location>
</feature>
<feature type="compositionally biased region" description="Low complexity" evidence="1">
    <location>
        <begin position="45"/>
        <end position="55"/>
    </location>
</feature>
<evidence type="ECO:0000256" key="1">
    <source>
        <dbReference type="SAM" id="MobiDB-lite"/>
    </source>
</evidence>
<gene>
    <name evidence="2" type="ORF">PECUL_23A028202</name>
</gene>
<dbReference type="AlphaFoldDB" id="A0AAD1REU1"/>
<dbReference type="Gene3D" id="3.30.70.1820">
    <property type="entry name" value="L1 transposable element, RRM domain"/>
    <property type="match status" value="1"/>
</dbReference>
<dbReference type="Gene3D" id="3.30.250.20">
    <property type="entry name" value="L1 transposable element, C-terminal domain"/>
    <property type="match status" value="1"/>
</dbReference>
<keyword evidence="3" id="KW-1185">Reference proteome</keyword>
<organism evidence="2 3">
    <name type="scientific">Pelobates cultripes</name>
    <name type="common">Western spadefoot toad</name>
    <dbReference type="NCBI Taxonomy" id="61616"/>
    <lineage>
        <taxon>Eukaryota</taxon>
        <taxon>Metazoa</taxon>
        <taxon>Chordata</taxon>
        <taxon>Craniata</taxon>
        <taxon>Vertebrata</taxon>
        <taxon>Euteleostomi</taxon>
        <taxon>Amphibia</taxon>
        <taxon>Batrachia</taxon>
        <taxon>Anura</taxon>
        <taxon>Pelobatoidea</taxon>
        <taxon>Pelobatidae</taxon>
        <taxon>Pelobates</taxon>
    </lineage>
</organism>
<evidence type="ECO:0000313" key="3">
    <source>
        <dbReference type="Proteomes" id="UP001295444"/>
    </source>
</evidence>
<accession>A0AAD1REU1</accession>
<dbReference type="Proteomes" id="UP001295444">
    <property type="component" value="Chromosome 02"/>
</dbReference>
<dbReference type="InterPro" id="IPR042566">
    <property type="entry name" value="L1_C"/>
</dbReference>
<dbReference type="PANTHER" id="PTHR11505">
    <property type="entry name" value="L1 TRANSPOSABLE ELEMENT-RELATED"/>
    <property type="match status" value="1"/>
</dbReference>
<sequence length="240" mass="26649">MSQRQKNKVAKAERASFFLARTTTSTLPDGHSPIKDGGDPRFEAESASSPSPLELGPDNGPLTTASMKGKMVEFTENIQQTMAAQIHTLTALTPEIHPDQLLIDRAHRLRRPKHIPDTAVRDVIVRVHFFHVKKKLIRASRSPGLPEPYQDLKIFADLSAATLRFRKSMTPLTSTLHTKGIMYQWGYPAKLLIHYRDALHGVNSLETGKVKFQAWGLAIADAAEGNSAKIPRMAPEWTPA</sequence>
<dbReference type="InterPro" id="IPR004244">
    <property type="entry name" value="Transposase_22"/>
</dbReference>
<name>A0AAD1REU1_PELCU</name>
<reference evidence="2" key="1">
    <citation type="submission" date="2022-03" db="EMBL/GenBank/DDBJ databases">
        <authorList>
            <person name="Alioto T."/>
            <person name="Alioto T."/>
            <person name="Gomez Garrido J."/>
        </authorList>
    </citation>
    <scope>NUCLEOTIDE SEQUENCE</scope>
</reference>
<protein>
    <submittedName>
        <fullName evidence="2">Uncharacterized protein</fullName>
    </submittedName>
</protein>
<evidence type="ECO:0000313" key="2">
    <source>
        <dbReference type="EMBL" id="CAH2250909.1"/>
    </source>
</evidence>